<dbReference type="Proteomes" id="UP000321935">
    <property type="component" value="Unassembled WGS sequence"/>
</dbReference>
<dbReference type="InterPro" id="IPR050765">
    <property type="entry name" value="Riboflavin_Biosynth_HTPR"/>
</dbReference>
<accession>A0A5C7AXG7</accession>
<proteinExistence type="predicted"/>
<comment type="caution">
    <text evidence="2">The sequence shown here is derived from an EMBL/GenBank/DDBJ whole genome shotgun (WGS) entry which is preliminary data.</text>
</comment>
<name>A0A5C7AXG7_9BACT</name>
<sequence>MRKVISFMHISLDGFVAGPNGEMDWIKVDEEIFDHVGKRISEGDTALYGRVTFQMMESYWPTAADKLEATKHDIEHSKWYSKVRKVVLSKTMKDADPIAIGSTNTKIISDNLSESINEIKQVAGEDILLFGSPTATHALIQEDLIDGYWLFVNPVILGRGIPLFLDIKDKINLELLNTRQFTSGVTELNYLVVRK</sequence>
<dbReference type="Gene3D" id="3.40.430.10">
    <property type="entry name" value="Dihydrofolate Reductase, subunit A"/>
    <property type="match status" value="1"/>
</dbReference>
<dbReference type="RefSeq" id="WP_146917109.1">
    <property type="nucleotide sequence ID" value="NZ_VORW01000004.1"/>
</dbReference>
<gene>
    <name evidence="2" type="ORF">ESV85_10050</name>
</gene>
<organism evidence="2 3">
    <name type="scientific">Algoriphagus aquimarinus</name>
    <dbReference type="NCBI Taxonomy" id="237018"/>
    <lineage>
        <taxon>Bacteria</taxon>
        <taxon>Pseudomonadati</taxon>
        <taxon>Bacteroidota</taxon>
        <taxon>Cytophagia</taxon>
        <taxon>Cytophagales</taxon>
        <taxon>Cyclobacteriaceae</taxon>
        <taxon>Algoriphagus</taxon>
    </lineage>
</organism>
<feature type="domain" description="Bacterial bifunctional deaminase-reductase C-terminal" evidence="1">
    <location>
        <begin position="2"/>
        <end position="185"/>
    </location>
</feature>
<reference evidence="2 3" key="1">
    <citation type="submission" date="2019-08" db="EMBL/GenBank/DDBJ databases">
        <title>Genomes sequence of Algoriphagus aquimarinus ACAM450.</title>
        <authorList>
            <person name="Bowman J.P."/>
        </authorList>
    </citation>
    <scope>NUCLEOTIDE SEQUENCE [LARGE SCALE GENOMIC DNA]</scope>
    <source>
        <strain evidence="2 3">ACAM 450</strain>
    </source>
</reference>
<dbReference type="EMBL" id="VORW01000004">
    <property type="protein sequence ID" value="TXE12363.1"/>
    <property type="molecule type" value="Genomic_DNA"/>
</dbReference>
<dbReference type="SUPFAM" id="SSF53597">
    <property type="entry name" value="Dihydrofolate reductase-like"/>
    <property type="match status" value="1"/>
</dbReference>
<dbReference type="GO" id="GO:0008703">
    <property type="term" value="F:5-amino-6-(5-phosphoribosylamino)uracil reductase activity"/>
    <property type="evidence" value="ECO:0007669"/>
    <property type="project" value="InterPro"/>
</dbReference>
<dbReference type="InterPro" id="IPR024072">
    <property type="entry name" value="DHFR-like_dom_sf"/>
</dbReference>
<dbReference type="OrthoDB" id="195113at2"/>
<dbReference type="GO" id="GO:0009231">
    <property type="term" value="P:riboflavin biosynthetic process"/>
    <property type="evidence" value="ECO:0007669"/>
    <property type="project" value="InterPro"/>
</dbReference>
<evidence type="ECO:0000259" key="1">
    <source>
        <dbReference type="Pfam" id="PF01872"/>
    </source>
</evidence>
<dbReference type="AlphaFoldDB" id="A0A5C7AXG7"/>
<evidence type="ECO:0000313" key="2">
    <source>
        <dbReference type="EMBL" id="TXE12363.1"/>
    </source>
</evidence>
<dbReference type="PANTHER" id="PTHR38011">
    <property type="entry name" value="DIHYDROFOLATE REDUCTASE FAMILY PROTEIN (AFU_ORTHOLOGUE AFUA_8G06820)"/>
    <property type="match status" value="1"/>
</dbReference>
<dbReference type="InterPro" id="IPR002734">
    <property type="entry name" value="RibDG_C"/>
</dbReference>
<dbReference type="Pfam" id="PF01872">
    <property type="entry name" value="RibD_C"/>
    <property type="match status" value="1"/>
</dbReference>
<evidence type="ECO:0000313" key="3">
    <source>
        <dbReference type="Proteomes" id="UP000321935"/>
    </source>
</evidence>
<protein>
    <submittedName>
        <fullName evidence="2">Dihydrofolate reductase</fullName>
    </submittedName>
</protein>
<dbReference type="PANTHER" id="PTHR38011:SF11">
    <property type="entry name" value="2,5-DIAMINO-6-RIBOSYLAMINO-4(3H)-PYRIMIDINONE 5'-PHOSPHATE REDUCTASE"/>
    <property type="match status" value="1"/>
</dbReference>